<dbReference type="RefSeq" id="WP_229879478.1">
    <property type="nucleotide sequence ID" value="NZ_BMSQ01000020.1"/>
</dbReference>
<evidence type="ECO:0000256" key="1">
    <source>
        <dbReference type="SAM" id="MobiDB-lite"/>
    </source>
</evidence>
<accession>A0A7W8B3M1</accession>
<dbReference type="EMBL" id="JACHJD010000018">
    <property type="protein sequence ID" value="MBB5108277.1"/>
    <property type="molecule type" value="Genomic_DNA"/>
</dbReference>
<evidence type="ECO:0000313" key="2">
    <source>
        <dbReference type="EMBL" id="MBB5108277.1"/>
    </source>
</evidence>
<dbReference type="AlphaFoldDB" id="A0A7W8B3M1"/>
<protein>
    <submittedName>
        <fullName evidence="2">Uncharacterized protein</fullName>
    </submittedName>
</protein>
<name>A0A7W8B3M1_STRST</name>
<organism evidence="2 3">
    <name type="scientific">Streptomyces spectabilis</name>
    <dbReference type="NCBI Taxonomy" id="68270"/>
    <lineage>
        <taxon>Bacteria</taxon>
        <taxon>Bacillati</taxon>
        <taxon>Actinomycetota</taxon>
        <taxon>Actinomycetes</taxon>
        <taxon>Kitasatosporales</taxon>
        <taxon>Streptomycetaceae</taxon>
        <taxon>Streptomyces</taxon>
    </lineage>
</organism>
<dbReference type="Proteomes" id="UP000549009">
    <property type="component" value="Unassembled WGS sequence"/>
</dbReference>
<keyword evidence="3" id="KW-1185">Reference proteome</keyword>
<evidence type="ECO:0000313" key="3">
    <source>
        <dbReference type="Proteomes" id="UP000549009"/>
    </source>
</evidence>
<gene>
    <name evidence="2" type="ORF">FHS40_007398</name>
</gene>
<feature type="region of interest" description="Disordered" evidence="1">
    <location>
        <begin position="86"/>
        <end position="119"/>
    </location>
</feature>
<reference evidence="2 3" key="1">
    <citation type="submission" date="2020-08" db="EMBL/GenBank/DDBJ databases">
        <title>Genomic Encyclopedia of Type Strains, Phase III (KMG-III): the genomes of soil and plant-associated and newly described type strains.</title>
        <authorList>
            <person name="Whitman W."/>
        </authorList>
    </citation>
    <scope>NUCLEOTIDE SEQUENCE [LARGE SCALE GENOMIC DNA]</scope>
    <source>
        <strain evidence="2 3">CECT 3146</strain>
    </source>
</reference>
<sequence length="130" mass="14660">MIDRHYDIADVLSGRRSWRWLRVLIEHLPPESHTMTALRNTLSDEELAEQADKGEPEKGRWSQLEQLTAALVDGVRRVEYVLICANTEKGKQPQPPDPTPRPGAKARAAKPKLNDEQAERLFRIINGGAA</sequence>
<proteinExistence type="predicted"/>
<comment type="caution">
    <text evidence="2">The sequence shown here is derived from an EMBL/GenBank/DDBJ whole genome shotgun (WGS) entry which is preliminary data.</text>
</comment>